<protein>
    <submittedName>
        <fullName evidence="5">Arginyl-tRNA synthetase protein</fullName>
        <ecNumber evidence="5">6.1.1.19</ecNumber>
    </submittedName>
</protein>
<dbReference type="eggNOG" id="COG2207">
    <property type="taxonomic scope" value="Bacteria"/>
</dbReference>
<evidence type="ECO:0000256" key="1">
    <source>
        <dbReference type="ARBA" id="ARBA00023015"/>
    </source>
</evidence>
<dbReference type="PANTHER" id="PTHR47504:SF5">
    <property type="entry name" value="RIGHT ORIGIN-BINDING PROTEIN"/>
    <property type="match status" value="1"/>
</dbReference>
<dbReference type="PROSITE" id="PS01124">
    <property type="entry name" value="HTH_ARAC_FAMILY_2"/>
    <property type="match status" value="1"/>
</dbReference>
<dbReference type="PRINTS" id="PR00032">
    <property type="entry name" value="HTHARAC"/>
</dbReference>
<dbReference type="eggNOG" id="COG0789">
    <property type="taxonomic scope" value="Bacteria"/>
</dbReference>
<dbReference type="AlphaFoldDB" id="U2EEV6"/>
<dbReference type="SMART" id="SM00342">
    <property type="entry name" value="HTH_ARAC"/>
    <property type="match status" value="1"/>
</dbReference>
<evidence type="ECO:0000256" key="3">
    <source>
        <dbReference type="ARBA" id="ARBA00023163"/>
    </source>
</evidence>
<accession>U2EEV6</accession>
<dbReference type="EMBL" id="AFNU02000002">
    <property type="protein sequence ID" value="ERJ13226.1"/>
    <property type="molecule type" value="Genomic_DNA"/>
</dbReference>
<dbReference type="InParanoid" id="U2EEV6"/>
<organism evidence="5 6">
    <name type="scientific">Haloplasma contractile SSD-17B</name>
    <dbReference type="NCBI Taxonomy" id="1033810"/>
    <lineage>
        <taxon>Bacteria</taxon>
        <taxon>Bacillati</taxon>
        <taxon>Mycoplasmatota</taxon>
        <taxon>Mollicutes</taxon>
        <taxon>Haloplasmatales</taxon>
        <taxon>Haloplasmataceae</taxon>
        <taxon>Haloplasma</taxon>
    </lineage>
</organism>
<proteinExistence type="predicted"/>
<dbReference type="Gene3D" id="1.10.10.60">
    <property type="entry name" value="Homeodomain-like"/>
    <property type="match status" value="2"/>
</dbReference>
<dbReference type="InterPro" id="IPR018062">
    <property type="entry name" value="HTH_AraC-typ_CS"/>
</dbReference>
<comment type="caution">
    <text evidence="5">The sequence shown here is derived from an EMBL/GenBank/DDBJ whole genome shotgun (WGS) entry which is preliminary data.</text>
</comment>
<dbReference type="STRING" id="1033810.HLPCO_000850"/>
<dbReference type="InterPro" id="IPR018060">
    <property type="entry name" value="HTH_AraC"/>
</dbReference>
<dbReference type="EC" id="6.1.1.19" evidence="5"/>
<dbReference type="InterPro" id="IPR029442">
    <property type="entry name" value="GyrI-like"/>
</dbReference>
<gene>
    <name evidence="5" type="ORF">HLPCO_000850</name>
</gene>
<dbReference type="Proteomes" id="UP000005707">
    <property type="component" value="Unassembled WGS sequence"/>
</dbReference>
<dbReference type="InterPro" id="IPR011256">
    <property type="entry name" value="Reg_factor_effector_dom_sf"/>
</dbReference>
<dbReference type="Pfam" id="PF12833">
    <property type="entry name" value="HTH_18"/>
    <property type="match status" value="1"/>
</dbReference>
<keyword evidence="5" id="KW-0436">Ligase</keyword>
<evidence type="ECO:0000313" key="5">
    <source>
        <dbReference type="EMBL" id="ERJ13226.1"/>
    </source>
</evidence>
<dbReference type="RefSeq" id="WP_008826763.1">
    <property type="nucleotide sequence ID" value="NZ_AFNU02000002.1"/>
</dbReference>
<dbReference type="GO" id="GO:0003700">
    <property type="term" value="F:DNA-binding transcription factor activity"/>
    <property type="evidence" value="ECO:0007669"/>
    <property type="project" value="InterPro"/>
</dbReference>
<dbReference type="InterPro" id="IPR009057">
    <property type="entry name" value="Homeodomain-like_sf"/>
</dbReference>
<dbReference type="PANTHER" id="PTHR47504">
    <property type="entry name" value="RIGHT ORIGIN-BINDING PROTEIN"/>
    <property type="match status" value="1"/>
</dbReference>
<dbReference type="Pfam" id="PF06445">
    <property type="entry name" value="GyrI-like"/>
    <property type="match status" value="1"/>
</dbReference>
<dbReference type="SUPFAM" id="SSF46689">
    <property type="entry name" value="Homeodomain-like"/>
    <property type="match status" value="2"/>
</dbReference>
<evidence type="ECO:0000313" key="6">
    <source>
        <dbReference type="Proteomes" id="UP000005707"/>
    </source>
</evidence>
<dbReference type="InterPro" id="IPR050959">
    <property type="entry name" value="MarA-like"/>
</dbReference>
<keyword evidence="1" id="KW-0805">Transcription regulation</keyword>
<dbReference type="GO" id="GO:0043565">
    <property type="term" value="F:sequence-specific DNA binding"/>
    <property type="evidence" value="ECO:0007669"/>
    <property type="project" value="InterPro"/>
</dbReference>
<reference evidence="5 6" key="2">
    <citation type="journal article" date="2013" name="PLoS ONE">
        <title>INDIGO - INtegrated Data Warehouse of MIcrobial GenOmes with Examples from the Red Sea Extremophiles.</title>
        <authorList>
            <person name="Alam I."/>
            <person name="Antunes A."/>
            <person name="Kamau A.A."/>
            <person name="Ba Alawi W."/>
            <person name="Kalkatawi M."/>
            <person name="Stingl U."/>
            <person name="Bajic V.B."/>
        </authorList>
    </citation>
    <scope>NUCLEOTIDE SEQUENCE [LARGE SCALE GENOMIC DNA]</scope>
    <source>
        <strain evidence="5 6">SSD-17B</strain>
    </source>
</reference>
<keyword evidence="6" id="KW-1185">Reference proteome</keyword>
<keyword evidence="3" id="KW-0804">Transcription</keyword>
<evidence type="ECO:0000259" key="4">
    <source>
        <dbReference type="PROSITE" id="PS01124"/>
    </source>
</evidence>
<dbReference type="InterPro" id="IPR020449">
    <property type="entry name" value="Tscrpt_reg_AraC-type_HTH"/>
</dbReference>
<dbReference type="SUPFAM" id="SSF55136">
    <property type="entry name" value="Probable bacterial effector-binding domain"/>
    <property type="match status" value="1"/>
</dbReference>
<sequence>MNYYERIQKSIHYIENRLDQSLDLKQVSKEAYMSIANFYRLFFSLVGHTVKEYIRLRRMSNAVTEIKTKDEKIINIAMKYGFSNHASFTKSFKQIIGVNPTTFRDRNMEWSFDQINLLDQYYDISENVESLDEYPDIKVLKEIQPMKVAYYCFYGKHPEYQAFKVMNTWLKNSQLDIEKDRIRIFGFNNPSPECITDEVYGYEVWITIPEYLNITDSKVKTKTVQGGLYAVCGVKNLVFNGGESKVITDAWRRLWSWLKVSKYKYGSHQWLEEHLKFDDLCIPSEGMDLYLPIELENV</sequence>
<dbReference type="PROSITE" id="PS00041">
    <property type="entry name" value="HTH_ARAC_FAMILY_1"/>
    <property type="match status" value="1"/>
</dbReference>
<dbReference type="FunCoup" id="U2EEV6">
    <property type="interactions" value="12"/>
</dbReference>
<dbReference type="Gene3D" id="3.20.80.10">
    <property type="entry name" value="Regulatory factor, effector binding domain"/>
    <property type="match status" value="1"/>
</dbReference>
<feature type="domain" description="HTH araC/xylS-type" evidence="4">
    <location>
        <begin position="8"/>
        <end position="106"/>
    </location>
</feature>
<dbReference type="GO" id="GO:0004814">
    <property type="term" value="F:arginine-tRNA ligase activity"/>
    <property type="evidence" value="ECO:0007669"/>
    <property type="project" value="UniProtKB-EC"/>
</dbReference>
<name>U2EEV6_9MOLU</name>
<reference evidence="5 6" key="1">
    <citation type="journal article" date="2011" name="J. Bacteriol.">
        <title>Genome sequence of Haloplasma contractile, an unusual contractile bacterium from a deep-sea anoxic brine lake.</title>
        <authorList>
            <person name="Antunes A."/>
            <person name="Alam I."/>
            <person name="El Dorry H."/>
            <person name="Siam R."/>
            <person name="Robertson A."/>
            <person name="Bajic V.B."/>
            <person name="Stingl U."/>
        </authorList>
    </citation>
    <scope>NUCLEOTIDE SEQUENCE [LARGE SCALE GENOMIC DNA]</scope>
    <source>
        <strain evidence="5 6">SSD-17B</strain>
    </source>
</reference>
<evidence type="ECO:0000256" key="2">
    <source>
        <dbReference type="ARBA" id="ARBA00023125"/>
    </source>
</evidence>
<dbReference type="OrthoDB" id="9813413at2"/>
<keyword evidence="2" id="KW-0238">DNA-binding</keyword>